<keyword evidence="1" id="KW-0812">Transmembrane</keyword>
<reference evidence="2 3" key="1">
    <citation type="submission" date="2019-07" db="EMBL/GenBank/DDBJ databases">
        <title>The pathways for chlorine oxyanion respiration interact through the shared metabolite chlorate.</title>
        <authorList>
            <person name="Barnum T.P."/>
            <person name="Cheng Y."/>
            <person name="Hill K.A."/>
            <person name="Lucas L.N."/>
            <person name="Carlson H.K."/>
            <person name="Coates J.D."/>
        </authorList>
    </citation>
    <scope>NUCLEOTIDE SEQUENCE [LARGE SCALE GENOMIC DNA]</scope>
    <source>
        <strain evidence="2 3">SFB-3</strain>
    </source>
</reference>
<keyword evidence="3" id="KW-1185">Reference proteome</keyword>
<organism evidence="2 3">
    <name type="scientific">Denitromonas halophila</name>
    <dbReference type="NCBI Taxonomy" id="1629404"/>
    <lineage>
        <taxon>Bacteria</taxon>
        <taxon>Pseudomonadati</taxon>
        <taxon>Pseudomonadota</taxon>
        <taxon>Betaproteobacteria</taxon>
        <taxon>Rhodocyclales</taxon>
        <taxon>Zoogloeaceae</taxon>
        <taxon>Denitromonas</taxon>
    </lineage>
</organism>
<keyword evidence="1" id="KW-0472">Membrane</keyword>
<comment type="caution">
    <text evidence="2">The sequence shown here is derived from an EMBL/GenBank/DDBJ whole genome shotgun (WGS) entry which is preliminary data.</text>
</comment>
<evidence type="ECO:0000256" key="1">
    <source>
        <dbReference type="SAM" id="Phobius"/>
    </source>
</evidence>
<proteinExistence type="predicted"/>
<evidence type="ECO:0000313" key="2">
    <source>
        <dbReference type="EMBL" id="TVO57988.1"/>
    </source>
</evidence>
<keyword evidence="1" id="KW-1133">Transmembrane helix</keyword>
<evidence type="ECO:0000313" key="3">
    <source>
        <dbReference type="Proteomes" id="UP000319502"/>
    </source>
</evidence>
<dbReference type="EMBL" id="VMNK01000005">
    <property type="protein sequence ID" value="TVO57988.1"/>
    <property type="molecule type" value="Genomic_DNA"/>
</dbReference>
<sequence length="233" mass="24927">MTKLASTGLLKGSFAFLAPPIAIILALSLANPGCGAPLDPLQLFVLSLIYAPFVPEFYLFALPAWIASTVVLSTKRVSLRIGTTPGRIVTWYFFMLLVIAIVSVAIGIWSCGSKANTVGQATHSNQAQPDLAIVNENDLILGSTVDSSPQASAPDAVLDDEPEEGCVPSPDGFHVFPVLTWNGSDSPIVNRRFRMTLEDGRVITGRTDAQGRTVLVSMPTCQQVAIELLKDDE</sequence>
<dbReference type="OrthoDB" id="8590234at2"/>
<dbReference type="AlphaFoldDB" id="A0A557QYK5"/>
<gene>
    <name evidence="2" type="ORF">FHP91_06160</name>
</gene>
<feature type="transmembrane region" description="Helical" evidence="1">
    <location>
        <begin position="40"/>
        <end position="67"/>
    </location>
</feature>
<name>A0A557QYK5_9RHOO</name>
<protein>
    <submittedName>
        <fullName evidence="2">Uncharacterized protein</fullName>
    </submittedName>
</protein>
<feature type="transmembrane region" description="Helical" evidence="1">
    <location>
        <begin position="88"/>
        <end position="109"/>
    </location>
</feature>
<accession>A0A557QYK5</accession>
<dbReference type="Proteomes" id="UP000319502">
    <property type="component" value="Unassembled WGS sequence"/>
</dbReference>
<dbReference type="RefSeq" id="WP_144308766.1">
    <property type="nucleotide sequence ID" value="NZ_VMNK01000005.1"/>
</dbReference>